<comment type="caution">
    <text evidence="1">The sequence shown here is derived from an EMBL/GenBank/DDBJ whole genome shotgun (WGS) entry which is preliminary data.</text>
</comment>
<sequence>MEQPTAHEYSGTDIETYKYQRPFITVSSFLWISPHDSSSFLNWSEDELPSESEKVDVFRSLVATVKLQPALDVSLEAKAVKFTKYVVPVDKRSTDSLLRSFASNSDESSRVFVQSIGVLISSASPAMTSATIKMVTTLSLRCSAQVLFALVKADLIPQLINTLNPQSLPFSEAVNIHRCLFVTLPTSVRLAAPHILAKFETKGHIEHQAVSETVLQHVLVPSEKYTCHLCVNRFSIIDGTLSQLFLTLLARLLEISPYYPPTMDFVLHMPVVLTIPSCLTFAEDHESIWVFLYLMVDAQREWTKTRGLVQQMGKIVFRMLRMEGIEDAIEEKLRNDQDEFGGEVVSTSIRWSNEQSMNLPRR</sequence>
<organism evidence="1 2">
    <name type="scientific">Blattamonas nauphoetae</name>
    <dbReference type="NCBI Taxonomy" id="2049346"/>
    <lineage>
        <taxon>Eukaryota</taxon>
        <taxon>Metamonada</taxon>
        <taxon>Preaxostyla</taxon>
        <taxon>Oxymonadida</taxon>
        <taxon>Blattamonas</taxon>
    </lineage>
</organism>
<dbReference type="EMBL" id="JARBJD010000076">
    <property type="protein sequence ID" value="KAK2954635.1"/>
    <property type="molecule type" value="Genomic_DNA"/>
</dbReference>
<protein>
    <submittedName>
        <fullName evidence="1">Uncharacterized protein</fullName>
    </submittedName>
</protein>
<gene>
    <name evidence="1" type="ORF">BLNAU_10486</name>
</gene>
<evidence type="ECO:0000313" key="1">
    <source>
        <dbReference type="EMBL" id="KAK2954635.1"/>
    </source>
</evidence>
<dbReference type="Proteomes" id="UP001281761">
    <property type="component" value="Unassembled WGS sequence"/>
</dbReference>
<evidence type="ECO:0000313" key="2">
    <source>
        <dbReference type="Proteomes" id="UP001281761"/>
    </source>
</evidence>
<keyword evidence="2" id="KW-1185">Reference proteome</keyword>
<accession>A0ABQ9XS31</accession>
<reference evidence="1 2" key="1">
    <citation type="journal article" date="2022" name="bioRxiv">
        <title>Genomics of Preaxostyla Flagellates Illuminates Evolutionary Transitions and the Path Towards Mitochondrial Loss.</title>
        <authorList>
            <person name="Novak L.V.F."/>
            <person name="Treitli S.C."/>
            <person name="Pyrih J."/>
            <person name="Halakuc P."/>
            <person name="Pipaliya S.V."/>
            <person name="Vacek V."/>
            <person name="Brzon O."/>
            <person name="Soukal P."/>
            <person name="Eme L."/>
            <person name="Dacks J.B."/>
            <person name="Karnkowska A."/>
            <person name="Elias M."/>
            <person name="Hampl V."/>
        </authorList>
    </citation>
    <scope>NUCLEOTIDE SEQUENCE [LARGE SCALE GENOMIC DNA]</scope>
    <source>
        <strain evidence="1">NAU3</strain>
        <tissue evidence="1">Gut</tissue>
    </source>
</reference>
<name>A0ABQ9XS31_9EUKA</name>
<proteinExistence type="predicted"/>